<reference evidence="2" key="1">
    <citation type="journal article" date="2015" name="BMC Genomics">
        <title>Draft genome of a commonly misdiagnosed multidrug resistant pathogen Candida auris.</title>
        <authorList>
            <person name="Chatterjee S."/>
            <person name="Alampalli S.V."/>
            <person name="Nageshan R.K."/>
            <person name="Chettiar S.T."/>
            <person name="Joshi S."/>
            <person name="Tatu U.S."/>
        </authorList>
    </citation>
    <scope>NUCLEOTIDE SEQUENCE [LARGE SCALE GENOMIC DNA]</scope>
    <source>
        <strain evidence="2">6684</strain>
    </source>
</reference>
<proteinExistence type="predicted"/>
<organism evidence="1 2">
    <name type="scientific">Candidozyma auris</name>
    <name type="common">Yeast</name>
    <name type="synonym">Candida auris</name>
    <dbReference type="NCBI Taxonomy" id="498019"/>
    <lineage>
        <taxon>Eukaryota</taxon>
        <taxon>Fungi</taxon>
        <taxon>Dikarya</taxon>
        <taxon>Ascomycota</taxon>
        <taxon>Saccharomycotina</taxon>
        <taxon>Pichiomycetes</taxon>
        <taxon>Metschnikowiaceae</taxon>
        <taxon>Candidozyma</taxon>
    </lineage>
</organism>
<sequence>MFISGEEVVVRFQVSKVAYRELKGWQTIICEGGKKVQGNYALSFWQLQRVYGCQGKGQGGRWQKEKKKNVSTVSRFFCQSGICHCLIAYP</sequence>
<gene>
    <name evidence="1" type="ORF">QG37_07404</name>
</gene>
<dbReference type="VEuPathDB" id="FungiDB:QG37_07404"/>
<name>A0A0L0NQ38_CANAR</name>
<dbReference type="AlphaFoldDB" id="A0A0L0NQ38"/>
<dbReference type="Proteomes" id="UP000037122">
    <property type="component" value="Unassembled WGS sequence"/>
</dbReference>
<evidence type="ECO:0000313" key="1">
    <source>
        <dbReference type="EMBL" id="KND96277.1"/>
    </source>
</evidence>
<evidence type="ECO:0000313" key="2">
    <source>
        <dbReference type="Proteomes" id="UP000037122"/>
    </source>
</evidence>
<comment type="caution">
    <text evidence="1">The sequence shown here is derived from an EMBL/GenBank/DDBJ whole genome shotgun (WGS) entry which is preliminary data.</text>
</comment>
<protein>
    <submittedName>
        <fullName evidence="1">Uncharacterized protein</fullName>
    </submittedName>
</protein>
<dbReference type="EMBL" id="LGST01000057">
    <property type="protein sequence ID" value="KND96277.1"/>
    <property type="molecule type" value="Genomic_DNA"/>
</dbReference>
<accession>A0A0L0NQ38</accession>